<evidence type="ECO:0000256" key="1">
    <source>
        <dbReference type="SAM" id="Phobius"/>
    </source>
</evidence>
<dbReference type="AlphaFoldDB" id="A0A366DU74"/>
<keyword evidence="3" id="KW-1185">Reference proteome</keyword>
<feature type="transmembrane region" description="Helical" evidence="1">
    <location>
        <begin position="6"/>
        <end position="25"/>
    </location>
</feature>
<comment type="caution">
    <text evidence="2">The sequence shown here is derived from an EMBL/GenBank/DDBJ whole genome shotgun (WGS) entry which is preliminary data.</text>
</comment>
<sequence length="126" mass="13284">MLTVVQILAVLAALLHGYIFLLESVRFADPKVSRGLFGVAEADLPAVRPWAFNQGWYNLFLGVGALVGAILLRPNPDAGWALVILSCGSMLAAALVLVATDRRMIKAAASQGTLPGLTLLASLTQL</sequence>
<organism evidence="2 3">
    <name type="scientific">Nocardia puris</name>
    <dbReference type="NCBI Taxonomy" id="208602"/>
    <lineage>
        <taxon>Bacteria</taxon>
        <taxon>Bacillati</taxon>
        <taxon>Actinomycetota</taxon>
        <taxon>Actinomycetes</taxon>
        <taxon>Mycobacteriales</taxon>
        <taxon>Nocardiaceae</taxon>
        <taxon>Nocardia</taxon>
    </lineage>
</organism>
<reference evidence="2 3" key="1">
    <citation type="submission" date="2018-06" db="EMBL/GenBank/DDBJ databases">
        <title>Genomic Encyclopedia of Type Strains, Phase IV (KMG-IV): sequencing the most valuable type-strain genomes for metagenomic binning, comparative biology and taxonomic classification.</title>
        <authorList>
            <person name="Goeker M."/>
        </authorList>
    </citation>
    <scope>NUCLEOTIDE SEQUENCE [LARGE SCALE GENOMIC DNA]</scope>
    <source>
        <strain evidence="2 3">DSM 44599</strain>
    </source>
</reference>
<dbReference type="STRING" id="1210090.GCA_001613185_05209"/>
<accession>A0A366DU74</accession>
<feature type="transmembrane region" description="Helical" evidence="1">
    <location>
        <begin position="78"/>
        <end position="99"/>
    </location>
</feature>
<proteinExistence type="predicted"/>
<dbReference type="Proteomes" id="UP000252586">
    <property type="component" value="Unassembled WGS sequence"/>
</dbReference>
<gene>
    <name evidence="2" type="ORF">DFR74_10256</name>
</gene>
<dbReference type="EMBL" id="QNRE01000002">
    <property type="protein sequence ID" value="RBO93640.1"/>
    <property type="molecule type" value="Genomic_DNA"/>
</dbReference>
<dbReference type="Pfam" id="PF06993">
    <property type="entry name" value="DUF1304"/>
    <property type="match status" value="1"/>
</dbReference>
<name>A0A366DU74_9NOCA</name>
<feature type="transmembrane region" description="Helical" evidence="1">
    <location>
        <begin position="55"/>
        <end position="72"/>
    </location>
</feature>
<keyword evidence="1" id="KW-1133">Transmembrane helix</keyword>
<dbReference type="InterPro" id="IPR009732">
    <property type="entry name" value="DUF1304"/>
</dbReference>
<evidence type="ECO:0000313" key="3">
    <source>
        <dbReference type="Proteomes" id="UP000252586"/>
    </source>
</evidence>
<dbReference type="OrthoDB" id="9803832at2"/>
<keyword evidence="1" id="KW-0472">Membrane</keyword>
<dbReference type="RefSeq" id="WP_067512133.1">
    <property type="nucleotide sequence ID" value="NZ_CP107943.1"/>
</dbReference>
<evidence type="ECO:0000313" key="2">
    <source>
        <dbReference type="EMBL" id="RBO93640.1"/>
    </source>
</evidence>
<keyword evidence="1" id="KW-0812">Transmembrane</keyword>
<protein>
    <submittedName>
        <fullName evidence="2">Putative membrane protein</fullName>
    </submittedName>
</protein>